<reference evidence="1" key="1">
    <citation type="journal article" date="2023" name="Mol. Biol. Evol.">
        <title>Third-Generation Sequencing Reveals the Adaptive Role of the Epigenome in Three Deep-Sea Polychaetes.</title>
        <authorList>
            <person name="Perez M."/>
            <person name="Aroh O."/>
            <person name="Sun Y."/>
            <person name="Lan Y."/>
            <person name="Juniper S.K."/>
            <person name="Young C.R."/>
            <person name="Angers B."/>
            <person name="Qian P.Y."/>
        </authorList>
    </citation>
    <scope>NUCLEOTIDE SEQUENCE</scope>
    <source>
        <strain evidence="1">R07B-5</strain>
    </source>
</reference>
<keyword evidence="2" id="KW-1185">Reference proteome</keyword>
<evidence type="ECO:0000313" key="1">
    <source>
        <dbReference type="EMBL" id="KAK2184545.1"/>
    </source>
</evidence>
<protein>
    <submittedName>
        <fullName evidence="1">Uncharacterized protein</fullName>
    </submittedName>
</protein>
<proteinExistence type="predicted"/>
<accession>A0AAD9NY16</accession>
<dbReference type="Proteomes" id="UP001209878">
    <property type="component" value="Unassembled WGS sequence"/>
</dbReference>
<dbReference type="AlphaFoldDB" id="A0AAD9NY16"/>
<gene>
    <name evidence="1" type="ORF">NP493_261g00012</name>
</gene>
<organism evidence="1 2">
    <name type="scientific">Ridgeia piscesae</name>
    <name type="common">Tubeworm</name>
    <dbReference type="NCBI Taxonomy" id="27915"/>
    <lineage>
        <taxon>Eukaryota</taxon>
        <taxon>Metazoa</taxon>
        <taxon>Spiralia</taxon>
        <taxon>Lophotrochozoa</taxon>
        <taxon>Annelida</taxon>
        <taxon>Polychaeta</taxon>
        <taxon>Sedentaria</taxon>
        <taxon>Canalipalpata</taxon>
        <taxon>Sabellida</taxon>
        <taxon>Siboglinidae</taxon>
        <taxon>Ridgeia</taxon>
    </lineage>
</organism>
<sequence>MFVILTVDAVGQVADYRQKMVWGKFQYNSHFPCQPGHLTGTVNLCLVHSISSFLFCYVRSLHPTTKHFKCQFSCIFHSYKTS</sequence>
<name>A0AAD9NY16_RIDPI</name>
<comment type="caution">
    <text evidence="1">The sequence shown here is derived from an EMBL/GenBank/DDBJ whole genome shotgun (WGS) entry which is preliminary data.</text>
</comment>
<dbReference type="EMBL" id="JAODUO010000261">
    <property type="protein sequence ID" value="KAK2184545.1"/>
    <property type="molecule type" value="Genomic_DNA"/>
</dbReference>
<evidence type="ECO:0000313" key="2">
    <source>
        <dbReference type="Proteomes" id="UP001209878"/>
    </source>
</evidence>